<dbReference type="EMBL" id="LAZR01061542">
    <property type="protein sequence ID" value="KKK63379.1"/>
    <property type="molecule type" value="Genomic_DNA"/>
</dbReference>
<feature type="transmembrane region" description="Helical" evidence="1">
    <location>
        <begin position="21"/>
        <end position="45"/>
    </location>
</feature>
<reference evidence="2" key="1">
    <citation type="journal article" date="2015" name="Nature">
        <title>Complex archaea that bridge the gap between prokaryotes and eukaryotes.</title>
        <authorList>
            <person name="Spang A."/>
            <person name="Saw J.H."/>
            <person name="Jorgensen S.L."/>
            <person name="Zaremba-Niedzwiedzka K."/>
            <person name="Martijn J."/>
            <person name="Lind A.E."/>
            <person name="van Eijk R."/>
            <person name="Schleper C."/>
            <person name="Guy L."/>
            <person name="Ettema T.J."/>
        </authorList>
    </citation>
    <scope>NUCLEOTIDE SEQUENCE</scope>
</reference>
<evidence type="ECO:0000256" key="1">
    <source>
        <dbReference type="SAM" id="Phobius"/>
    </source>
</evidence>
<proteinExistence type="predicted"/>
<protein>
    <submittedName>
        <fullName evidence="2">Uncharacterized protein</fullName>
    </submittedName>
</protein>
<keyword evidence="1" id="KW-0812">Transmembrane</keyword>
<gene>
    <name evidence="2" type="ORF">LCGC14_2994890</name>
</gene>
<comment type="caution">
    <text evidence="2">The sequence shown here is derived from an EMBL/GenBank/DDBJ whole genome shotgun (WGS) entry which is preliminary data.</text>
</comment>
<organism evidence="2">
    <name type="scientific">marine sediment metagenome</name>
    <dbReference type="NCBI Taxonomy" id="412755"/>
    <lineage>
        <taxon>unclassified sequences</taxon>
        <taxon>metagenomes</taxon>
        <taxon>ecological metagenomes</taxon>
    </lineage>
</organism>
<dbReference type="AlphaFoldDB" id="A0A0F8ZAB5"/>
<feature type="non-terminal residue" evidence="2">
    <location>
        <position position="60"/>
    </location>
</feature>
<keyword evidence="1" id="KW-0472">Membrane</keyword>
<evidence type="ECO:0000313" key="2">
    <source>
        <dbReference type="EMBL" id="KKK63379.1"/>
    </source>
</evidence>
<sequence>MHSWPLKISILQKPRFIPLRYRLIIMTSCMLILLLGTLALTLGFLQSRTIRGQIEERGLA</sequence>
<accession>A0A0F8ZAB5</accession>
<keyword evidence="1" id="KW-1133">Transmembrane helix</keyword>
<name>A0A0F8ZAB5_9ZZZZ</name>